<evidence type="ECO:0000313" key="1">
    <source>
        <dbReference type="EMBL" id="MFJ3046304.1"/>
    </source>
</evidence>
<organism evidence="1 2">
    <name type="scientific">Herbaspirillum chlorophenolicum</name>
    <dbReference type="NCBI Taxonomy" id="211589"/>
    <lineage>
        <taxon>Bacteria</taxon>
        <taxon>Pseudomonadati</taxon>
        <taxon>Pseudomonadota</taxon>
        <taxon>Betaproteobacteria</taxon>
        <taxon>Burkholderiales</taxon>
        <taxon>Oxalobacteraceae</taxon>
        <taxon>Herbaspirillum</taxon>
    </lineage>
</organism>
<keyword evidence="2" id="KW-1185">Reference proteome</keyword>
<comment type="caution">
    <text evidence="1">The sequence shown here is derived from an EMBL/GenBank/DDBJ whole genome shotgun (WGS) entry which is preliminary data.</text>
</comment>
<sequence>MPPVRETAALLVIRKMVFGDAVRKHCAASGVAGMKKISLIDELNNRKDHA</sequence>
<dbReference type="EMBL" id="JBIUZV010000005">
    <property type="protein sequence ID" value="MFJ3046304.1"/>
    <property type="molecule type" value="Genomic_DNA"/>
</dbReference>
<dbReference type="RefSeq" id="WP_402700337.1">
    <property type="nucleotide sequence ID" value="NZ_JBIUZV010000005.1"/>
</dbReference>
<gene>
    <name evidence="1" type="ORF">ACIPEN_10760</name>
</gene>
<evidence type="ECO:0000313" key="2">
    <source>
        <dbReference type="Proteomes" id="UP001617427"/>
    </source>
</evidence>
<accession>A0ABW8EXX1</accession>
<reference evidence="1 2" key="1">
    <citation type="submission" date="2024-10" db="EMBL/GenBank/DDBJ databases">
        <title>The Natural Products Discovery Center: Release of the First 8490 Sequenced Strains for Exploring Actinobacteria Biosynthetic Diversity.</title>
        <authorList>
            <person name="Kalkreuter E."/>
            <person name="Kautsar S.A."/>
            <person name="Yang D."/>
            <person name="Bader C.D."/>
            <person name="Teijaro C.N."/>
            <person name="Fluegel L."/>
            <person name="Davis C.M."/>
            <person name="Simpson J.R."/>
            <person name="Lauterbach L."/>
            <person name="Steele A.D."/>
            <person name="Gui C."/>
            <person name="Meng S."/>
            <person name="Li G."/>
            <person name="Viehrig K."/>
            <person name="Ye F."/>
            <person name="Su P."/>
            <person name="Kiefer A.F."/>
            <person name="Nichols A."/>
            <person name="Cepeda A.J."/>
            <person name="Yan W."/>
            <person name="Fan B."/>
            <person name="Jiang Y."/>
            <person name="Adhikari A."/>
            <person name="Zheng C.-J."/>
            <person name="Schuster L."/>
            <person name="Cowan T.M."/>
            <person name="Smanski M.J."/>
            <person name="Chevrette M.G."/>
            <person name="De Carvalho L.P.S."/>
            <person name="Shen B."/>
        </authorList>
    </citation>
    <scope>NUCLEOTIDE SEQUENCE [LARGE SCALE GENOMIC DNA]</scope>
    <source>
        <strain evidence="1 2">NPDC087045</strain>
    </source>
</reference>
<protein>
    <submittedName>
        <fullName evidence="1">Uncharacterized protein</fullName>
    </submittedName>
</protein>
<dbReference type="Proteomes" id="UP001617427">
    <property type="component" value="Unassembled WGS sequence"/>
</dbReference>
<proteinExistence type="predicted"/>
<name>A0ABW8EXX1_9BURK</name>